<dbReference type="PRINTS" id="PR00119">
    <property type="entry name" value="CATATPASE"/>
</dbReference>
<dbReference type="AlphaFoldDB" id="A0A6D2KAF3"/>
<keyword evidence="3" id="KW-1185">Reference proteome</keyword>
<comment type="caution">
    <text evidence="2">The sequence shown here is derived from an EMBL/GenBank/DDBJ whole genome shotgun (WGS) entry which is preliminary data.</text>
</comment>
<dbReference type="Gene3D" id="3.40.50.1000">
    <property type="entry name" value="HAD superfamily/HAD-like"/>
    <property type="match status" value="1"/>
</dbReference>
<name>A0A6D2KAF3_9BRAS</name>
<dbReference type="EMBL" id="CACVBM020001396">
    <property type="protein sequence ID" value="CAA7048791.1"/>
    <property type="molecule type" value="Genomic_DNA"/>
</dbReference>
<dbReference type="InterPro" id="IPR023299">
    <property type="entry name" value="ATPase_P-typ_cyto_dom_N"/>
</dbReference>
<evidence type="ECO:0000313" key="2">
    <source>
        <dbReference type="EMBL" id="CAA7048791.1"/>
    </source>
</evidence>
<reference evidence="2" key="1">
    <citation type="submission" date="2020-01" db="EMBL/GenBank/DDBJ databases">
        <authorList>
            <person name="Mishra B."/>
        </authorList>
    </citation>
    <scope>NUCLEOTIDE SEQUENCE [LARGE SCALE GENOMIC DNA]</scope>
</reference>
<dbReference type="GO" id="GO:0000166">
    <property type="term" value="F:nucleotide binding"/>
    <property type="evidence" value="ECO:0007669"/>
    <property type="project" value="InterPro"/>
</dbReference>
<dbReference type="InterPro" id="IPR023214">
    <property type="entry name" value="HAD_sf"/>
</dbReference>
<dbReference type="PANTHER" id="PTHR42861">
    <property type="entry name" value="CALCIUM-TRANSPORTING ATPASE"/>
    <property type="match status" value="1"/>
</dbReference>
<sequence length="129" mass="14863">MRSKRGETHSMFVDGGEDYRFLLQGINNMRFVFTAENPKRFNIHRPGRPSRLGFLFPFICWLRKLRKAQVDYGNFVGLLPVFDPPRHDKAESIPRALNLGVDVKMITGNNAYKSILSCVNYTTPLHFST</sequence>
<dbReference type="OrthoDB" id="2929958at2759"/>
<organism evidence="2 3">
    <name type="scientific">Microthlaspi erraticum</name>
    <dbReference type="NCBI Taxonomy" id="1685480"/>
    <lineage>
        <taxon>Eukaryota</taxon>
        <taxon>Viridiplantae</taxon>
        <taxon>Streptophyta</taxon>
        <taxon>Embryophyta</taxon>
        <taxon>Tracheophyta</taxon>
        <taxon>Spermatophyta</taxon>
        <taxon>Magnoliopsida</taxon>
        <taxon>eudicotyledons</taxon>
        <taxon>Gunneridae</taxon>
        <taxon>Pentapetalae</taxon>
        <taxon>rosids</taxon>
        <taxon>malvids</taxon>
        <taxon>Brassicales</taxon>
        <taxon>Brassicaceae</taxon>
        <taxon>Coluteocarpeae</taxon>
        <taxon>Microthlaspi</taxon>
    </lineage>
</organism>
<keyword evidence="1" id="KW-0460">Magnesium</keyword>
<dbReference type="Gene3D" id="3.40.1110.10">
    <property type="entry name" value="Calcium-transporting ATPase, cytoplasmic domain N"/>
    <property type="match status" value="1"/>
</dbReference>
<evidence type="ECO:0000256" key="1">
    <source>
        <dbReference type="ARBA" id="ARBA00022842"/>
    </source>
</evidence>
<accession>A0A6D2KAF3</accession>
<gene>
    <name evidence="2" type="ORF">MERR_LOCUS36026</name>
</gene>
<proteinExistence type="predicted"/>
<evidence type="ECO:0000313" key="3">
    <source>
        <dbReference type="Proteomes" id="UP000467841"/>
    </source>
</evidence>
<protein>
    <submittedName>
        <fullName evidence="2">Uncharacterized protein</fullName>
    </submittedName>
</protein>
<dbReference type="Proteomes" id="UP000467841">
    <property type="component" value="Unassembled WGS sequence"/>
</dbReference>